<organism evidence="2 3">
    <name type="scientific">Paenibacillus baimaensis</name>
    <dbReference type="NCBI Taxonomy" id="2982185"/>
    <lineage>
        <taxon>Bacteria</taxon>
        <taxon>Bacillati</taxon>
        <taxon>Bacillota</taxon>
        <taxon>Bacilli</taxon>
        <taxon>Bacillales</taxon>
        <taxon>Paenibacillaceae</taxon>
        <taxon>Paenibacillus</taxon>
    </lineage>
</organism>
<dbReference type="RefSeq" id="WP_262686786.1">
    <property type="nucleotide sequence ID" value="NZ_JAOQIO010000095.1"/>
</dbReference>
<dbReference type="InterPro" id="IPR011330">
    <property type="entry name" value="Glyco_hydro/deAcase_b/a-brl"/>
</dbReference>
<sequence>MLTTVDLNCDMGESFGAYKLGMDEAVIQMISSANVACGFHGGDPDVMNRTVELARSFDVGVGAHPGYPDLNGFGRRFVDMERNEVINMIVYQIGALQAFCNKHKVRLQHVKLHGALANRVDIDEELANYAADAVLAFNPELPVFVNPNSLMHKVLLEKKLHPILEVYADRAYNDDLTLVSRKLTGAVITDPDLAAKRALKMVAEGKVTTITGNEVDITGQTICVHGDTPTALNMISKIRLLLKENGVGISSFKR</sequence>
<dbReference type="CDD" id="cd10787">
    <property type="entry name" value="LamB_YcsF_like"/>
    <property type="match status" value="1"/>
</dbReference>
<accession>A0ABT2UML8</accession>
<dbReference type="HAMAP" id="MF_00691">
    <property type="entry name" value="PxpA"/>
    <property type="match status" value="1"/>
</dbReference>
<dbReference type="SUPFAM" id="SSF88713">
    <property type="entry name" value="Glycoside hydrolase/deacetylase"/>
    <property type="match status" value="1"/>
</dbReference>
<keyword evidence="1" id="KW-0378">Hydrolase</keyword>
<dbReference type="EMBL" id="JAOQIO010000095">
    <property type="protein sequence ID" value="MCU6795893.1"/>
    <property type="molecule type" value="Genomic_DNA"/>
</dbReference>
<comment type="subunit">
    <text evidence="1">Forms a complex composed of PxpA, PxpB and PxpC.</text>
</comment>
<dbReference type="PANTHER" id="PTHR30292:SF0">
    <property type="entry name" value="5-OXOPROLINASE SUBUNIT A"/>
    <property type="match status" value="1"/>
</dbReference>
<keyword evidence="1" id="KW-0067">ATP-binding</keyword>
<comment type="caution">
    <text evidence="2">The sequence shown here is derived from an EMBL/GenBank/DDBJ whole genome shotgun (WGS) entry which is preliminary data.</text>
</comment>
<keyword evidence="1" id="KW-0547">Nucleotide-binding</keyword>
<evidence type="ECO:0000313" key="3">
    <source>
        <dbReference type="Proteomes" id="UP001652445"/>
    </source>
</evidence>
<dbReference type="Pfam" id="PF03746">
    <property type="entry name" value="LamB_YcsF"/>
    <property type="match status" value="1"/>
</dbReference>
<comment type="similarity">
    <text evidence="1">Belongs to the LamB/PxpA family.</text>
</comment>
<dbReference type="NCBIfam" id="NF003814">
    <property type="entry name" value="PRK05406.1-3"/>
    <property type="match status" value="1"/>
</dbReference>
<proteinExistence type="inferred from homology"/>
<dbReference type="EC" id="3.5.2.9" evidence="1"/>
<comment type="function">
    <text evidence="1">Catalyzes the cleavage of 5-oxoproline to form L-glutamate coupled to the hydrolysis of ATP to ADP and inorganic phosphate.</text>
</comment>
<evidence type="ECO:0000313" key="2">
    <source>
        <dbReference type="EMBL" id="MCU6795893.1"/>
    </source>
</evidence>
<protein>
    <recommendedName>
        <fullName evidence="1">5-oxoprolinase subunit A</fullName>
        <shortName evidence="1">5-OPase subunit A</shortName>
        <ecNumber evidence="1">3.5.2.9</ecNumber>
    </recommendedName>
    <alternativeName>
        <fullName evidence="1">5-oxoprolinase (ATP-hydrolyzing) subunit A</fullName>
    </alternativeName>
</protein>
<name>A0ABT2UML8_9BACL</name>
<dbReference type="Proteomes" id="UP001652445">
    <property type="component" value="Unassembled WGS sequence"/>
</dbReference>
<dbReference type="NCBIfam" id="NF003816">
    <property type="entry name" value="PRK05406.1-5"/>
    <property type="match status" value="1"/>
</dbReference>
<reference evidence="2 3" key="1">
    <citation type="submission" date="2022-09" db="EMBL/GenBank/DDBJ databases">
        <authorList>
            <person name="Han X.L."/>
            <person name="Wang Q."/>
            <person name="Lu T."/>
        </authorList>
    </citation>
    <scope>NUCLEOTIDE SEQUENCE [LARGE SCALE GENOMIC DNA]</scope>
    <source>
        <strain evidence="2 3">WQ 127069</strain>
    </source>
</reference>
<dbReference type="PANTHER" id="PTHR30292">
    <property type="entry name" value="UNCHARACTERIZED PROTEIN YBGL-RELATED"/>
    <property type="match status" value="1"/>
</dbReference>
<dbReference type="Gene3D" id="3.20.20.370">
    <property type="entry name" value="Glycoside hydrolase/deacetylase"/>
    <property type="match status" value="1"/>
</dbReference>
<keyword evidence="3" id="KW-1185">Reference proteome</keyword>
<evidence type="ECO:0000256" key="1">
    <source>
        <dbReference type="HAMAP-Rule" id="MF_00691"/>
    </source>
</evidence>
<comment type="catalytic activity">
    <reaction evidence="1">
        <text>5-oxo-L-proline + ATP + 2 H2O = L-glutamate + ADP + phosphate + H(+)</text>
        <dbReference type="Rhea" id="RHEA:10348"/>
        <dbReference type="ChEBI" id="CHEBI:15377"/>
        <dbReference type="ChEBI" id="CHEBI:15378"/>
        <dbReference type="ChEBI" id="CHEBI:29985"/>
        <dbReference type="ChEBI" id="CHEBI:30616"/>
        <dbReference type="ChEBI" id="CHEBI:43474"/>
        <dbReference type="ChEBI" id="CHEBI:58402"/>
        <dbReference type="ChEBI" id="CHEBI:456216"/>
        <dbReference type="EC" id="3.5.2.9"/>
    </reaction>
</comment>
<dbReference type="InterPro" id="IPR005501">
    <property type="entry name" value="LamB/YcsF/PxpA-like"/>
</dbReference>
<gene>
    <name evidence="1" type="primary">pxpA</name>
    <name evidence="2" type="ORF">OB236_27620</name>
</gene>